<dbReference type="GO" id="GO:0022625">
    <property type="term" value="C:cytosolic large ribosomal subunit"/>
    <property type="evidence" value="ECO:0007669"/>
    <property type="project" value="TreeGrafter"/>
</dbReference>
<evidence type="ECO:0000256" key="3">
    <source>
        <dbReference type="ARBA" id="ARBA00023274"/>
    </source>
</evidence>
<keyword evidence="2 4" id="KW-0689">Ribosomal protein</keyword>
<dbReference type="InterPro" id="IPR000456">
    <property type="entry name" value="Ribosomal_bL17"/>
</dbReference>
<proteinExistence type="inferred from homology"/>
<dbReference type="NCBIfam" id="TIGR00059">
    <property type="entry name" value="L17"/>
    <property type="match status" value="1"/>
</dbReference>
<dbReference type="Gene3D" id="3.90.1030.10">
    <property type="entry name" value="Ribosomal protein L17"/>
    <property type="match status" value="1"/>
</dbReference>
<organism evidence="5">
    <name type="scientific">Phaeodactylum tricornutum</name>
    <name type="common">Diatom</name>
    <dbReference type="NCBI Taxonomy" id="2850"/>
    <lineage>
        <taxon>Eukaryota</taxon>
        <taxon>Sar</taxon>
        <taxon>Stramenopiles</taxon>
        <taxon>Ochrophyta</taxon>
        <taxon>Bacillariophyta</taxon>
        <taxon>Bacillariophyceae</taxon>
        <taxon>Bacillariophycidae</taxon>
        <taxon>Naviculales</taxon>
        <taxon>Phaeodactylaceae</taxon>
        <taxon>Phaeodactylum</taxon>
    </lineage>
</organism>
<keyword evidence="3 4" id="KW-0687">Ribonucleoprotein</keyword>
<protein>
    <recommendedName>
        <fullName evidence="6">50S ribosomal protein L17</fullName>
    </recommendedName>
</protein>
<dbReference type="OMA" id="EHKRINT"/>
<gene>
    <name evidence="5" type="ORF">PTTT1_LOCUS13283</name>
</gene>
<dbReference type="PANTHER" id="PTHR14413:SF16">
    <property type="entry name" value="LARGE RIBOSOMAL SUBUNIT PROTEIN BL17M"/>
    <property type="match status" value="1"/>
</dbReference>
<dbReference type="PANTHER" id="PTHR14413">
    <property type="entry name" value="RIBOSOMAL PROTEIN L17"/>
    <property type="match status" value="1"/>
</dbReference>
<dbReference type="InterPro" id="IPR036373">
    <property type="entry name" value="Ribosomal_bL17_sf"/>
</dbReference>
<evidence type="ECO:0000256" key="4">
    <source>
        <dbReference type="RuleBase" id="RU000660"/>
    </source>
</evidence>
<evidence type="ECO:0008006" key="6">
    <source>
        <dbReference type="Google" id="ProtNLM"/>
    </source>
</evidence>
<dbReference type="AlphaFoldDB" id="A0A8J9SSD4"/>
<dbReference type="HAMAP" id="MF_01368">
    <property type="entry name" value="Ribosomal_bL17"/>
    <property type="match status" value="1"/>
</dbReference>
<evidence type="ECO:0000256" key="1">
    <source>
        <dbReference type="ARBA" id="ARBA00008777"/>
    </source>
</evidence>
<dbReference type="Proteomes" id="UP000836788">
    <property type="component" value="Chromosome 13"/>
</dbReference>
<dbReference type="GO" id="GO:0003735">
    <property type="term" value="F:structural constituent of ribosome"/>
    <property type="evidence" value="ECO:0007669"/>
    <property type="project" value="InterPro"/>
</dbReference>
<sequence length="157" mass="17948">MKKRINFRKLGRTSSHKWAMLRNLVTSLIEHERVVTTLPKAKEVQSLAEKLVTTAKKENKLHARRKINEIVRTATEQTKLMTVLGPRYAFRQGGYTRIMKLAKPRAGDKADMAVLEYVDRPGEIRAARPPAALRNESLESIMEKLGLQAKEELEAER</sequence>
<dbReference type="Pfam" id="PF01196">
    <property type="entry name" value="Ribosomal_L17"/>
    <property type="match status" value="1"/>
</dbReference>
<dbReference type="GO" id="GO:0006412">
    <property type="term" value="P:translation"/>
    <property type="evidence" value="ECO:0007669"/>
    <property type="project" value="InterPro"/>
</dbReference>
<reference evidence="5" key="1">
    <citation type="submission" date="2022-02" db="EMBL/GenBank/DDBJ databases">
        <authorList>
            <person name="Giguere J D."/>
        </authorList>
    </citation>
    <scope>NUCLEOTIDE SEQUENCE</scope>
    <source>
        <strain evidence="5">CCAP 1055/1</strain>
    </source>
</reference>
<evidence type="ECO:0000256" key="2">
    <source>
        <dbReference type="ARBA" id="ARBA00022980"/>
    </source>
</evidence>
<accession>A0A8J9SSD4</accession>
<dbReference type="SUPFAM" id="SSF64263">
    <property type="entry name" value="Prokaryotic ribosomal protein L17"/>
    <property type="match status" value="1"/>
</dbReference>
<dbReference type="EMBL" id="OU594954">
    <property type="protein sequence ID" value="CAG9280431.1"/>
    <property type="molecule type" value="Genomic_DNA"/>
</dbReference>
<evidence type="ECO:0000313" key="5">
    <source>
        <dbReference type="EMBL" id="CAG9280431.1"/>
    </source>
</evidence>
<name>A0A8J9SSD4_PHATR</name>
<comment type="similarity">
    <text evidence="1 4">Belongs to the bacterial ribosomal protein bL17 family.</text>
</comment>